<evidence type="ECO:0000313" key="3">
    <source>
        <dbReference type="Proteomes" id="UP000324800"/>
    </source>
</evidence>
<gene>
    <name evidence="2" type="ORF">EZS28_040988</name>
</gene>
<proteinExistence type="predicted"/>
<feature type="region of interest" description="Disordered" evidence="1">
    <location>
        <begin position="180"/>
        <end position="272"/>
    </location>
</feature>
<dbReference type="EMBL" id="SNRW01022854">
    <property type="protein sequence ID" value="KAA6363486.1"/>
    <property type="molecule type" value="Genomic_DNA"/>
</dbReference>
<feature type="compositionally biased region" description="Basic residues" evidence="1">
    <location>
        <begin position="239"/>
        <end position="249"/>
    </location>
</feature>
<protein>
    <submittedName>
        <fullName evidence="2">Uncharacterized protein</fullName>
    </submittedName>
</protein>
<organism evidence="2 3">
    <name type="scientific">Streblomastix strix</name>
    <dbReference type="NCBI Taxonomy" id="222440"/>
    <lineage>
        <taxon>Eukaryota</taxon>
        <taxon>Metamonada</taxon>
        <taxon>Preaxostyla</taxon>
        <taxon>Oxymonadida</taxon>
        <taxon>Streblomastigidae</taxon>
        <taxon>Streblomastix</taxon>
    </lineage>
</organism>
<feature type="compositionally biased region" description="Polar residues" evidence="1">
    <location>
        <begin position="223"/>
        <end position="234"/>
    </location>
</feature>
<evidence type="ECO:0000256" key="1">
    <source>
        <dbReference type="SAM" id="MobiDB-lite"/>
    </source>
</evidence>
<name>A0A5J4TYB1_9EUKA</name>
<feature type="compositionally biased region" description="Low complexity" evidence="1">
    <location>
        <begin position="23"/>
        <end position="53"/>
    </location>
</feature>
<feature type="compositionally biased region" description="Basic and acidic residues" evidence="1">
    <location>
        <begin position="1"/>
        <end position="15"/>
    </location>
</feature>
<feature type="compositionally biased region" description="Basic and acidic residues" evidence="1">
    <location>
        <begin position="250"/>
        <end position="264"/>
    </location>
</feature>
<accession>A0A5J4TYB1</accession>
<reference evidence="2 3" key="1">
    <citation type="submission" date="2019-03" db="EMBL/GenBank/DDBJ databases">
        <title>Single cell metagenomics reveals metabolic interactions within the superorganism composed of flagellate Streblomastix strix and complex community of Bacteroidetes bacteria on its surface.</title>
        <authorList>
            <person name="Treitli S.C."/>
            <person name="Kolisko M."/>
            <person name="Husnik F."/>
            <person name="Keeling P."/>
            <person name="Hampl V."/>
        </authorList>
    </citation>
    <scope>NUCLEOTIDE SEQUENCE [LARGE SCALE GENOMIC DNA]</scope>
    <source>
        <strain evidence="2">ST1C</strain>
    </source>
</reference>
<evidence type="ECO:0000313" key="2">
    <source>
        <dbReference type="EMBL" id="KAA6363486.1"/>
    </source>
</evidence>
<feature type="region of interest" description="Disordered" evidence="1">
    <location>
        <begin position="1"/>
        <end position="74"/>
    </location>
</feature>
<dbReference type="Proteomes" id="UP000324800">
    <property type="component" value="Unassembled WGS sequence"/>
</dbReference>
<comment type="caution">
    <text evidence="2">The sequence shown here is derived from an EMBL/GenBank/DDBJ whole genome shotgun (WGS) entry which is preliminary data.</text>
</comment>
<sequence length="272" mass="31079">MQKDPPDSHNDKDSTWTEDEAAQQHVTPPQPKQPTQQTQRVQQTQVQPKQQTPALTQRKKGRRDQPLSQDEIDEVEIMKEKIAALQKEKEDLNIPDSDSDCSKKISGTDRTSNFYREIALIIINNWFQSLITDNLAITENDQHRNEQNLKQMKIMMIMLMRRKKNKPMKQHQIKTKTIESIQSHNLSQMEKDDVVPAPIGVQEKPKKGRQSKKTKADGLNAPAEQNQGSNAQEQTPKTPKTKAAPKRGKKAAEEVKPEPKNAKEEGEEQQDP</sequence>
<dbReference type="AlphaFoldDB" id="A0A5J4TYB1"/>